<name>A0A7X2NNA1_9CLOT</name>
<accession>A0A7X2NNA1</accession>
<evidence type="ECO:0000313" key="1">
    <source>
        <dbReference type="EMBL" id="MSS38042.1"/>
    </source>
</evidence>
<organism evidence="1 2">
    <name type="scientific">Clostridium porci</name>
    <dbReference type="NCBI Taxonomy" id="2605778"/>
    <lineage>
        <taxon>Bacteria</taxon>
        <taxon>Bacillati</taxon>
        <taxon>Bacillota</taxon>
        <taxon>Clostridia</taxon>
        <taxon>Eubacteriales</taxon>
        <taxon>Clostridiaceae</taxon>
        <taxon>Clostridium</taxon>
    </lineage>
</organism>
<protein>
    <submittedName>
        <fullName evidence="1">Transposase</fullName>
    </submittedName>
</protein>
<reference evidence="1 2" key="1">
    <citation type="submission" date="2019-08" db="EMBL/GenBank/DDBJ databases">
        <title>In-depth cultivation of the pig gut microbiome towards novel bacterial diversity and tailored functional studies.</title>
        <authorList>
            <person name="Wylensek D."/>
            <person name="Hitch T.C.A."/>
            <person name="Clavel T."/>
        </authorList>
    </citation>
    <scope>NUCLEOTIDE SEQUENCE [LARGE SCALE GENOMIC DNA]</scope>
    <source>
        <strain evidence="1 2">WCA-389-WT-23D1</strain>
    </source>
</reference>
<sequence>MKLFSTYSVKIQHYNHIFKETVSLYRAAVDFLIGVCLDEWSNIILTDQKLVRQQYVEHLCHQTKDNPEVKYPAFDRKFYKFPSYLRRSAISEALGKVYSYQSNLINWEAEDPKVRGRKPSFPKAGYVYPSMYRTVMYEQSGDYEMKIKVFLRNTWDWLTVRVRKSDMDYINHRCTSRKKCAPTLQKRGKEWFLDFPFEETVKLPDTNVFNQTILAVDLGINAAATVSVMRADGTILGRHFCRLPKEYDSLTHAINRIKKAQQHGNHRTPRLWARAKGINRDIAVKTAHFIMDVAALYNADAIAFEHLDLTGRKRGSKKQRLHLWRSQYVQSMVTDKAHRLGMRISHICAWGTSRLAYDGSGRILRGKEAELPTYSLCRFQNGKVYNCDLSASYNIGSRYFIRESLKSLPARERLALEAKVPQAAKRSTCTWSTLINLNAELVHAA</sequence>
<gene>
    <name evidence="1" type="ORF">FYJ39_16125</name>
</gene>
<dbReference type="RefSeq" id="WP_154473487.1">
    <property type="nucleotide sequence ID" value="NZ_VUMD01000017.1"/>
</dbReference>
<comment type="caution">
    <text evidence="1">The sequence shown here is derived from an EMBL/GenBank/DDBJ whole genome shotgun (WGS) entry which is preliminary data.</text>
</comment>
<dbReference type="AlphaFoldDB" id="A0A7X2NNA1"/>
<evidence type="ECO:0000313" key="2">
    <source>
        <dbReference type="Proteomes" id="UP000429958"/>
    </source>
</evidence>
<keyword evidence="2" id="KW-1185">Reference proteome</keyword>
<dbReference type="Proteomes" id="UP000429958">
    <property type="component" value="Unassembled WGS sequence"/>
</dbReference>
<dbReference type="EMBL" id="VUMD01000017">
    <property type="protein sequence ID" value="MSS38042.1"/>
    <property type="molecule type" value="Genomic_DNA"/>
</dbReference>
<proteinExistence type="predicted"/>